<feature type="transmembrane region" description="Helical" evidence="2">
    <location>
        <begin position="595"/>
        <end position="612"/>
    </location>
</feature>
<dbReference type="AlphaFoldDB" id="A0A9W7FEC9"/>
<gene>
    <name evidence="3" type="ORF">TrLO_g11193</name>
</gene>
<reference evidence="4" key="1">
    <citation type="journal article" date="2023" name="Commun. Biol.">
        <title>Genome analysis of Parmales, the sister group of diatoms, reveals the evolutionary specialization of diatoms from phago-mixotrophs to photoautotrophs.</title>
        <authorList>
            <person name="Ban H."/>
            <person name="Sato S."/>
            <person name="Yoshikawa S."/>
            <person name="Yamada K."/>
            <person name="Nakamura Y."/>
            <person name="Ichinomiya M."/>
            <person name="Sato N."/>
            <person name="Blanc-Mathieu R."/>
            <person name="Endo H."/>
            <person name="Kuwata A."/>
            <person name="Ogata H."/>
        </authorList>
    </citation>
    <scope>NUCLEOTIDE SEQUENCE [LARGE SCALE GENOMIC DNA]</scope>
    <source>
        <strain evidence="4">NIES 3700</strain>
    </source>
</reference>
<feature type="region of interest" description="Disordered" evidence="1">
    <location>
        <begin position="373"/>
        <end position="428"/>
    </location>
</feature>
<accession>A0A9W7FEC9</accession>
<protein>
    <submittedName>
        <fullName evidence="3">Uncharacterized protein</fullName>
    </submittedName>
</protein>
<feature type="transmembrane region" description="Helical" evidence="2">
    <location>
        <begin position="552"/>
        <end position="575"/>
    </location>
</feature>
<keyword evidence="4" id="KW-1185">Reference proteome</keyword>
<evidence type="ECO:0000256" key="2">
    <source>
        <dbReference type="SAM" id="Phobius"/>
    </source>
</evidence>
<proteinExistence type="predicted"/>
<sequence length="989" mass="114057">MVNTNLSPGSSRHWDPREDPSTYGEISSSFNCFQEMVNMQIEITSKNMTMEMDGDGVFAKLNLSFIAKIQWNSFRPTNSILHKNDTDWQPKDSNAFNKYHFPHIPEIKSVNGVMPSYSSPPILKEIPIDRREVNLVDRDCVTKYSALKALKYLSIAYLKKGSEKKSVEEPGFEHFIDEVKNMKLEVDRYQLTQKFKFDIPTDFNTNLSDYPYDQHELKLNFTMSNSKLQAYDFDKYGVGETVYLKWKGNIPTSTSISPQDSIPDLRKTVAKEKFFEITEKIVKDKDGKVVTSIKVKHSNSSFKDTKGKILECKKGEVALFDLKKDSDWEVKTAYEQNPENREYNDLVPNCSQFQLLLNDLIYESELQCLSEAGESGKNEPLKQVGEKRGGDTTAAQQATLASVAKQQEKKTPSSDKKRGSLHTQARETSKVKPNIGCFKRLEAMESRNVYYRCIPKSYYSQAYNEVNENIAEFDIAPFTLKIKEFMERRLPKAKRDGMEVGHEVVSPLSGIGGDQVLPSGQGDSTKMKKGHVENKIQKEINRKQEKYYENSFVLSFTLVRLVHNGVFSILFPLWVMLTLEPFVYLFDTEAVNEPYAYLITLLLAITGHRQVMQVKLESFTRTTTADWLFLVTVGSILAQMAIIGLYLNGGYYQSTFLHWALSDDMTRRRTAFFIHEGFILIGITKSSLSIFKPLRLLRRPTKVSAILHGTKSNDDALEEIVMFDCDDNLFGVTFKKYRELIGVKQFILLDHSASNDSSYALFSMKETFESRIEVKSFLSYNLKMTLNNKIPTDLFRIRCGDKNKGEFQKVFSGSNDMVKELKDLKIRNETSNESDVEEENTLSRAVYGVMFHSQPKAIMLEMQFVKEVKDGSRQNVDKIMSDLKDSNVEFRFEGFYERTLSDDNIDKTNRNIKKFQNKVFRWWVISTAYNFLLALLALLRLVTFMGSMRSLFRVFKSVYNDFKDWRRIQREILKRKMRQRGESQARGHG</sequence>
<feature type="compositionally biased region" description="Polar residues" evidence="1">
    <location>
        <begin position="1"/>
        <end position="10"/>
    </location>
</feature>
<organism evidence="3 4">
    <name type="scientific">Triparma laevis f. longispina</name>
    <dbReference type="NCBI Taxonomy" id="1714387"/>
    <lineage>
        <taxon>Eukaryota</taxon>
        <taxon>Sar</taxon>
        <taxon>Stramenopiles</taxon>
        <taxon>Ochrophyta</taxon>
        <taxon>Bolidophyceae</taxon>
        <taxon>Parmales</taxon>
        <taxon>Triparmaceae</taxon>
        <taxon>Triparma</taxon>
    </lineage>
</organism>
<dbReference type="OrthoDB" id="10437330at2759"/>
<dbReference type="EMBL" id="BRXW01000150">
    <property type="protein sequence ID" value="GMI10586.1"/>
    <property type="molecule type" value="Genomic_DNA"/>
</dbReference>
<keyword evidence="2" id="KW-0472">Membrane</keyword>
<feature type="compositionally biased region" description="Basic and acidic residues" evidence="1">
    <location>
        <begin position="406"/>
        <end position="428"/>
    </location>
</feature>
<comment type="caution">
    <text evidence="3">The sequence shown here is derived from an EMBL/GenBank/DDBJ whole genome shotgun (WGS) entry which is preliminary data.</text>
</comment>
<feature type="transmembrane region" description="Helical" evidence="2">
    <location>
        <begin position="920"/>
        <end position="942"/>
    </location>
</feature>
<feature type="compositionally biased region" description="Basic and acidic residues" evidence="1">
    <location>
        <begin position="374"/>
        <end position="390"/>
    </location>
</feature>
<keyword evidence="2" id="KW-0812">Transmembrane</keyword>
<name>A0A9W7FEC9_9STRA</name>
<dbReference type="Proteomes" id="UP001165122">
    <property type="component" value="Unassembled WGS sequence"/>
</dbReference>
<evidence type="ECO:0000256" key="1">
    <source>
        <dbReference type="SAM" id="MobiDB-lite"/>
    </source>
</evidence>
<keyword evidence="2" id="KW-1133">Transmembrane helix</keyword>
<feature type="region of interest" description="Disordered" evidence="1">
    <location>
        <begin position="1"/>
        <end position="22"/>
    </location>
</feature>
<feature type="transmembrane region" description="Helical" evidence="2">
    <location>
        <begin position="624"/>
        <end position="647"/>
    </location>
</feature>
<evidence type="ECO:0000313" key="3">
    <source>
        <dbReference type="EMBL" id="GMI10586.1"/>
    </source>
</evidence>
<evidence type="ECO:0000313" key="4">
    <source>
        <dbReference type="Proteomes" id="UP001165122"/>
    </source>
</evidence>